<dbReference type="KEGG" id="scw:TU94_21855"/>
<dbReference type="PATRIC" id="fig|477245.3.peg.4616"/>
<protein>
    <submittedName>
        <fullName evidence="2">Uncharacterized protein</fullName>
    </submittedName>
</protein>
<dbReference type="HOGENOM" id="CLU_2481870_0_0_11"/>
<evidence type="ECO:0000313" key="3">
    <source>
        <dbReference type="Proteomes" id="UP000032234"/>
    </source>
</evidence>
<dbReference type="AlphaFoldDB" id="A0A0C5G641"/>
<proteinExistence type="predicted"/>
<feature type="compositionally biased region" description="Gly residues" evidence="1">
    <location>
        <begin position="36"/>
        <end position="46"/>
    </location>
</feature>
<dbReference type="Proteomes" id="UP000032234">
    <property type="component" value="Chromosome"/>
</dbReference>
<gene>
    <name evidence="2" type="ORF">TU94_21855</name>
</gene>
<sequence>MEGTCGAYPHARSSFETGHPDPFRRARSRSGRGCRAAGGGAKGGVRGADRAGRHPRAAAPGRDPQPSRHRSPEQQRPWGVRSRSAEG</sequence>
<accession>A0A0C5G641</accession>
<keyword evidence="3" id="KW-1185">Reference proteome</keyword>
<evidence type="ECO:0000313" key="2">
    <source>
        <dbReference type="EMBL" id="AJP03734.1"/>
    </source>
</evidence>
<name>A0A0C5G641_9ACTN</name>
<organism evidence="2 3">
    <name type="scientific">Streptomyces cyaneogriseus subsp. noncyanogenus</name>
    <dbReference type="NCBI Taxonomy" id="477245"/>
    <lineage>
        <taxon>Bacteria</taxon>
        <taxon>Bacillati</taxon>
        <taxon>Actinomycetota</taxon>
        <taxon>Actinomycetes</taxon>
        <taxon>Kitasatosporales</taxon>
        <taxon>Streptomycetaceae</taxon>
        <taxon>Streptomyces</taxon>
    </lineage>
</organism>
<dbReference type="EMBL" id="CP010849">
    <property type="protein sequence ID" value="AJP03734.1"/>
    <property type="molecule type" value="Genomic_DNA"/>
</dbReference>
<reference evidence="2 3" key="1">
    <citation type="submission" date="2015-02" db="EMBL/GenBank/DDBJ databases">
        <title>Genome sequence of thermotolerant Streptomyces cyaneogriseus subsp. Noncyanogenus NMWT1, the producer of nematocidal antibiotics nemadectin.</title>
        <authorList>
            <person name="Wang H."/>
            <person name="Li C."/>
            <person name="Xiang W."/>
            <person name="Wang X."/>
        </authorList>
    </citation>
    <scope>NUCLEOTIDE SEQUENCE [LARGE SCALE GENOMIC DNA]</scope>
    <source>
        <strain evidence="2 3">NMWT 1</strain>
    </source>
</reference>
<evidence type="ECO:0000256" key="1">
    <source>
        <dbReference type="SAM" id="MobiDB-lite"/>
    </source>
</evidence>
<feature type="region of interest" description="Disordered" evidence="1">
    <location>
        <begin position="1"/>
        <end position="87"/>
    </location>
</feature>